<keyword evidence="2" id="KW-1133">Transmembrane helix</keyword>
<feature type="domain" description="Zinc-ribbon" evidence="3">
    <location>
        <begin position="5"/>
        <end position="27"/>
    </location>
</feature>
<dbReference type="AlphaFoldDB" id="C7ML81"/>
<organism evidence="4 5">
    <name type="scientific">Cryptobacterium curtum (strain ATCC 700683 / DSM 15641 / CCUG 43107 / 12-3)</name>
    <dbReference type="NCBI Taxonomy" id="469378"/>
    <lineage>
        <taxon>Bacteria</taxon>
        <taxon>Bacillati</taxon>
        <taxon>Actinomycetota</taxon>
        <taxon>Coriobacteriia</taxon>
        <taxon>Eggerthellales</taxon>
        <taxon>Eggerthellaceae</taxon>
        <taxon>Cryptobacterium</taxon>
    </lineage>
</organism>
<feature type="transmembrane region" description="Helical" evidence="2">
    <location>
        <begin position="145"/>
        <end position="168"/>
    </location>
</feature>
<sequence length="368" mass="39710">MARNFCWNCGSPLSEHDRFCPHCGKEVPASSDVSAENSISDSPDADTTVVMSPVPDNASVVTAEQAGADRPASSKPDTEEETVILEQTPAADQTVRLDAVSSSSASDGTFASHPAASDAPNAAFGQPQAYRAVAPQPKKRGVPQAAVAAIVAIIVVAALAFVIVTTVLPRINTTDDSGDIQRPDQQQATQDSLDQSSQEGSQSSREENQSSTSTNKSTLDAQTENNYYNHLLDTYQGISTLDSKVSDAATEFNDLYASSDYAARTAAAARAEQTAKDIQDEVDALAELRVDSSSVYYRDAQNLSMLLECLQHRIAAINNAWEVDLKYSDPAGYEQEITEPISRDKVDGKNRYKTEFDKLYPQARVTRK</sequence>
<feature type="compositionally biased region" description="Polar residues" evidence="1">
    <location>
        <begin position="31"/>
        <end position="41"/>
    </location>
</feature>
<dbReference type="eggNOG" id="COG1198">
    <property type="taxonomic scope" value="Bacteria"/>
</dbReference>
<evidence type="ECO:0000256" key="1">
    <source>
        <dbReference type="SAM" id="MobiDB-lite"/>
    </source>
</evidence>
<dbReference type="HOGENOM" id="CLU_064048_1_0_11"/>
<name>C7ML81_CRYCD</name>
<dbReference type="InterPro" id="IPR026870">
    <property type="entry name" value="Zinc_ribbon_dom"/>
</dbReference>
<feature type="region of interest" description="Disordered" evidence="1">
    <location>
        <begin position="98"/>
        <end position="122"/>
    </location>
</feature>
<keyword evidence="5" id="KW-1185">Reference proteome</keyword>
<evidence type="ECO:0000313" key="4">
    <source>
        <dbReference type="EMBL" id="ACU95028.1"/>
    </source>
</evidence>
<feature type="region of interest" description="Disordered" evidence="1">
    <location>
        <begin position="172"/>
        <end position="222"/>
    </location>
</feature>
<dbReference type="RefSeq" id="WP_015778891.1">
    <property type="nucleotide sequence ID" value="NC_013170.1"/>
</dbReference>
<feature type="compositionally biased region" description="Low complexity" evidence="1">
    <location>
        <begin position="190"/>
        <end position="213"/>
    </location>
</feature>
<evidence type="ECO:0000259" key="3">
    <source>
        <dbReference type="Pfam" id="PF13240"/>
    </source>
</evidence>
<dbReference type="STRING" id="469378.Ccur_13530"/>
<dbReference type="Pfam" id="PF13240">
    <property type="entry name" value="Zn_Ribbon_1"/>
    <property type="match status" value="1"/>
</dbReference>
<keyword evidence="2" id="KW-0472">Membrane</keyword>
<gene>
    <name evidence="4" type="ordered locus">Ccur_13530</name>
</gene>
<dbReference type="KEGG" id="ccu:Ccur_13530"/>
<proteinExistence type="predicted"/>
<feature type="region of interest" description="Disordered" evidence="1">
    <location>
        <begin position="25"/>
        <end position="81"/>
    </location>
</feature>
<dbReference type="Proteomes" id="UP000000954">
    <property type="component" value="Chromosome"/>
</dbReference>
<evidence type="ECO:0000313" key="5">
    <source>
        <dbReference type="Proteomes" id="UP000000954"/>
    </source>
</evidence>
<keyword evidence="2" id="KW-0812">Transmembrane</keyword>
<dbReference type="EMBL" id="CP001682">
    <property type="protein sequence ID" value="ACU95028.1"/>
    <property type="molecule type" value="Genomic_DNA"/>
</dbReference>
<evidence type="ECO:0000256" key="2">
    <source>
        <dbReference type="SAM" id="Phobius"/>
    </source>
</evidence>
<accession>C7ML81</accession>
<reference evidence="4 5" key="1">
    <citation type="journal article" date="2009" name="Stand. Genomic Sci.">
        <title>Complete genome sequence of Cryptobacterium curtum type strain (12-3).</title>
        <authorList>
            <person name="Mavrommatis K."/>
            <person name="Pukall R."/>
            <person name="Rohde C."/>
            <person name="Chen F."/>
            <person name="Sims D."/>
            <person name="Brettin T."/>
            <person name="Kuske C."/>
            <person name="Detter J.C."/>
            <person name="Han C."/>
            <person name="Lapidus A."/>
            <person name="Copeland A."/>
            <person name="Glavina Del Rio T."/>
            <person name="Nolan M."/>
            <person name="Lucas S."/>
            <person name="Tice H."/>
            <person name="Cheng J.F."/>
            <person name="Bruce D."/>
            <person name="Goodwin L."/>
            <person name="Pitluck S."/>
            <person name="Ovchinnikova G."/>
            <person name="Pati A."/>
            <person name="Ivanova N."/>
            <person name="Chen A."/>
            <person name="Palaniappan K."/>
            <person name="Chain P."/>
            <person name="D'haeseleer P."/>
            <person name="Goker M."/>
            <person name="Bristow J."/>
            <person name="Eisen J.A."/>
            <person name="Markowitz V."/>
            <person name="Hugenholtz P."/>
            <person name="Rohde M."/>
            <person name="Klenk H.P."/>
            <person name="Kyrpides N.C."/>
        </authorList>
    </citation>
    <scope>NUCLEOTIDE SEQUENCE [LARGE SCALE GENOMIC DNA]</scope>
    <source>
        <strain evidence="5">ATCC 700683 / DSM 15641 / 12-3</strain>
    </source>
</reference>
<protein>
    <recommendedName>
        <fullName evidence="3">Zinc-ribbon domain-containing protein</fullName>
    </recommendedName>
</protein>